<gene>
    <name evidence="4" type="ORF">K8U78_05360</name>
</gene>
<accession>A0A921FW07</accession>
<evidence type="ECO:0000313" key="5">
    <source>
        <dbReference type="Proteomes" id="UP000715651"/>
    </source>
</evidence>
<sequence length="469" mass="51645">MRKRAEQLLAHAGIRHAEQKAEKSNDRQIQNKSEQPISDASYWKMVNTISVIAAIVLLIYEITIYVMMSPAPLNVEHLLPALLLMGLTFGLVWRTYPFAMLFLSVWSIVASMPTFNGAAFILTALSCIVMIIVNCSGKELLFSFCIPLLLFTISIGVLVSRNVIPSDQIRDAVLQLMGYIFQAALLGMLIRNIQRRMQVRVQAAQLQVEKQRAQQLERNVRLASQMHDGLTNDLSFIATIAYSHILQERSEARREETGEGYTTLSPLHSALSSSEPPFSPSSSGPSLASPQPVTSSSDWQHVYDEAQDALDKAHFAIDRLRGKPEPVDEVADARGLLQQAVPRIANREKAKLDALGFAGTVDVELAGIPDALSAQVRQEVIQLVTEVFANIRRHASVDGTYSVSLLFAPDCQALKIVAMNTLSSQSRGGKSGRGLQLHQHIIEQLGGSLETSVDDDVWIVRATIPLLAE</sequence>
<keyword evidence="1" id="KW-0175">Coiled coil</keyword>
<keyword evidence="3" id="KW-0472">Membrane</keyword>
<feature type="transmembrane region" description="Helical" evidence="3">
    <location>
        <begin position="45"/>
        <end position="66"/>
    </location>
</feature>
<proteinExistence type="predicted"/>
<organism evidence="4 5">
    <name type="scientific">Aeriscardovia aeriphila</name>
    <dbReference type="NCBI Taxonomy" id="218139"/>
    <lineage>
        <taxon>Bacteria</taxon>
        <taxon>Bacillati</taxon>
        <taxon>Actinomycetota</taxon>
        <taxon>Actinomycetes</taxon>
        <taxon>Bifidobacteriales</taxon>
        <taxon>Bifidobacteriaceae</taxon>
        <taxon>Aeriscardovia</taxon>
    </lineage>
</organism>
<dbReference type="InterPro" id="IPR036890">
    <property type="entry name" value="HATPase_C_sf"/>
</dbReference>
<feature type="transmembrane region" description="Helical" evidence="3">
    <location>
        <begin position="78"/>
        <end position="96"/>
    </location>
</feature>
<dbReference type="Proteomes" id="UP000715651">
    <property type="component" value="Unassembled WGS sequence"/>
</dbReference>
<name>A0A921FW07_9BIFI</name>
<feature type="coiled-coil region" evidence="1">
    <location>
        <begin position="196"/>
        <end position="233"/>
    </location>
</feature>
<evidence type="ECO:0000256" key="3">
    <source>
        <dbReference type="SAM" id="Phobius"/>
    </source>
</evidence>
<feature type="transmembrane region" description="Helical" evidence="3">
    <location>
        <begin position="140"/>
        <end position="160"/>
    </location>
</feature>
<reference evidence="4" key="1">
    <citation type="journal article" date="2021" name="PeerJ">
        <title>Extensive microbial diversity within the chicken gut microbiome revealed by metagenomics and culture.</title>
        <authorList>
            <person name="Gilroy R."/>
            <person name="Ravi A."/>
            <person name="Getino M."/>
            <person name="Pursley I."/>
            <person name="Horton D.L."/>
            <person name="Alikhan N.F."/>
            <person name="Baker D."/>
            <person name="Gharbi K."/>
            <person name="Hall N."/>
            <person name="Watson M."/>
            <person name="Adriaenssens E.M."/>
            <person name="Foster-Nyarko E."/>
            <person name="Jarju S."/>
            <person name="Secka A."/>
            <person name="Antonio M."/>
            <person name="Oren A."/>
            <person name="Chaudhuri R.R."/>
            <person name="La Ragione R."/>
            <person name="Hildebrand F."/>
            <person name="Pallen M.J."/>
        </authorList>
    </citation>
    <scope>NUCLEOTIDE SEQUENCE</scope>
    <source>
        <strain evidence="4">578</strain>
    </source>
</reference>
<evidence type="ECO:0000313" key="4">
    <source>
        <dbReference type="EMBL" id="HJF18554.1"/>
    </source>
</evidence>
<dbReference type="EMBL" id="DYWK01000007">
    <property type="protein sequence ID" value="HJF18554.1"/>
    <property type="molecule type" value="Genomic_DNA"/>
</dbReference>
<protein>
    <recommendedName>
        <fullName evidence="6">Signal transduction histidine kinase subgroup 3 dimerisation and phosphoacceptor domain-containing protein</fullName>
    </recommendedName>
</protein>
<keyword evidence="3" id="KW-0812">Transmembrane</keyword>
<feature type="region of interest" description="Disordered" evidence="2">
    <location>
        <begin position="251"/>
        <end position="297"/>
    </location>
</feature>
<feature type="transmembrane region" description="Helical" evidence="3">
    <location>
        <begin position="172"/>
        <end position="190"/>
    </location>
</feature>
<evidence type="ECO:0000256" key="2">
    <source>
        <dbReference type="SAM" id="MobiDB-lite"/>
    </source>
</evidence>
<dbReference type="Gene3D" id="3.30.565.10">
    <property type="entry name" value="Histidine kinase-like ATPase, C-terminal domain"/>
    <property type="match status" value="1"/>
</dbReference>
<feature type="transmembrane region" description="Helical" evidence="3">
    <location>
        <begin position="108"/>
        <end position="133"/>
    </location>
</feature>
<evidence type="ECO:0000256" key="1">
    <source>
        <dbReference type="SAM" id="Coils"/>
    </source>
</evidence>
<comment type="caution">
    <text evidence="4">The sequence shown here is derived from an EMBL/GenBank/DDBJ whole genome shotgun (WGS) entry which is preliminary data.</text>
</comment>
<feature type="compositionally biased region" description="Low complexity" evidence="2">
    <location>
        <begin position="269"/>
        <end position="292"/>
    </location>
</feature>
<keyword evidence="3" id="KW-1133">Transmembrane helix</keyword>
<evidence type="ECO:0008006" key="6">
    <source>
        <dbReference type="Google" id="ProtNLM"/>
    </source>
</evidence>
<reference evidence="4" key="2">
    <citation type="submission" date="2021-09" db="EMBL/GenBank/DDBJ databases">
        <authorList>
            <person name="Gilroy R."/>
        </authorList>
    </citation>
    <scope>NUCLEOTIDE SEQUENCE</scope>
    <source>
        <strain evidence="4">578</strain>
    </source>
</reference>
<dbReference type="AlphaFoldDB" id="A0A921FW07"/>